<proteinExistence type="predicted"/>
<feature type="domain" description="Secretion system C-terminal sorting" evidence="5">
    <location>
        <begin position="332"/>
        <end position="406"/>
    </location>
</feature>
<keyword evidence="7" id="KW-1185">Reference proteome</keyword>
<dbReference type="AlphaFoldDB" id="A0A7Y7PT04"/>
<evidence type="ECO:0000259" key="4">
    <source>
        <dbReference type="Pfam" id="PF14870"/>
    </source>
</evidence>
<comment type="caution">
    <text evidence="6">The sequence shown here is derived from an EMBL/GenBank/DDBJ whole genome shotgun (WGS) entry which is preliminary data.</text>
</comment>
<keyword evidence="2" id="KW-0604">Photosystem II</keyword>
<dbReference type="NCBIfam" id="TIGR04183">
    <property type="entry name" value="Por_Secre_tail"/>
    <property type="match status" value="1"/>
</dbReference>
<gene>
    <name evidence="6" type="ORF">HW554_18160</name>
</gene>
<dbReference type="InterPro" id="IPR028203">
    <property type="entry name" value="PSII_CF48-like_dom"/>
</dbReference>
<dbReference type="Pfam" id="PF18962">
    <property type="entry name" value="Por_Secre_tail"/>
    <property type="match status" value="1"/>
</dbReference>
<dbReference type="SUPFAM" id="SSF110296">
    <property type="entry name" value="Oligoxyloglucan reducing end-specific cellobiohydrolase"/>
    <property type="match status" value="1"/>
</dbReference>
<evidence type="ECO:0000313" key="6">
    <source>
        <dbReference type="EMBL" id="NVO33137.1"/>
    </source>
</evidence>
<keyword evidence="3" id="KW-0732">Signal</keyword>
<dbReference type="Proteomes" id="UP000565521">
    <property type="component" value="Unassembled WGS sequence"/>
</dbReference>
<evidence type="ECO:0000256" key="3">
    <source>
        <dbReference type="SAM" id="SignalP"/>
    </source>
</evidence>
<name>A0A7Y7PT04_9BACT</name>
<sequence>MNLKFIFYSALTVSPLLASNVQAQWVNQGPGGNSLSSVYFADANIGWACGTRGTLFKTRDGGTTWDELPNFNTPGTSNRLKAVSNPIPRRVILIWELPPSASEPSVIYQSENFGQTFTIYEYGKFNNFYMRDETTGIMVGDGGSLRITRSGGVLWIESRSGTQANLYDGNCPTGEDCYVVGDGGTLRKNIGSLGTWTALNSTTSARLNGVWFADAQHGVIVGDRGTALRTQDAGITWAPMAVNTTVNLNDVRFLNSQVGIIAGELGTVLVTTDGGTTWRSEPTNTFETLNSITASPDGKHIWVAGGGGVVLKRGAVVLANSSAVAAVAWQAYPNPLASTLTVQLPRTAQGSWQIALLDNLGRPVLEQHGTQATSSQVINLSVSETLPAGVYILRLQMGEFRETRRFVKI</sequence>
<dbReference type="GO" id="GO:0009523">
    <property type="term" value="C:photosystem II"/>
    <property type="evidence" value="ECO:0007669"/>
    <property type="project" value="UniProtKB-KW"/>
</dbReference>
<protein>
    <submittedName>
        <fullName evidence="6">T9SS type A sorting domain-containing protein</fullName>
    </submittedName>
</protein>
<dbReference type="PANTHER" id="PTHR47199:SF2">
    <property type="entry name" value="PHOTOSYSTEM II STABILITY_ASSEMBLY FACTOR HCF136, CHLOROPLASTIC"/>
    <property type="match status" value="1"/>
</dbReference>
<evidence type="ECO:0000313" key="7">
    <source>
        <dbReference type="Proteomes" id="UP000565521"/>
    </source>
</evidence>
<feature type="signal peptide" evidence="3">
    <location>
        <begin position="1"/>
        <end position="23"/>
    </location>
</feature>
<feature type="domain" description="Photosynthesis system II assembly factor Ycf48/Hcf136-like" evidence="4">
    <location>
        <begin position="236"/>
        <end position="311"/>
    </location>
</feature>
<evidence type="ECO:0000256" key="1">
    <source>
        <dbReference type="ARBA" id="ARBA00022531"/>
    </source>
</evidence>
<dbReference type="PANTHER" id="PTHR47199">
    <property type="entry name" value="PHOTOSYSTEM II STABILITY/ASSEMBLY FACTOR HCF136, CHLOROPLASTIC"/>
    <property type="match status" value="1"/>
</dbReference>
<organism evidence="6 7">
    <name type="scientific">Hymenobacter lapidiphilus</name>
    <dbReference type="NCBI Taxonomy" id="2608003"/>
    <lineage>
        <taxon>Bacteria</taxon>
        <taxon>Pseudomonadati</taxon>
        <taxon>Bacteroidota</taxon>
        <taxon>Cytophagia</taxon>
        <taxon>Cytophagales</taxon>
        <taxon>Hymenobacteraceae</taxon>
        <taxon>Hymenobacter</taxon>
    </lineage>
</organism>
<keyword evidence="1" id="KW-0602">Photosynthesis</keyword>
<evidence type="ECO:0000259" key="5">
    <source>
        <dbReference type="Pfam" id="PF18962"/>
    </source>
</evidence>
<dbReference type="Gene3D" id="2.130.10.10">
    <property type="entry name" value="YVTN repeat-like/Quinoprotein amine dehydrogenase"/>
    <property type="match status" value="2"/>
</dbReference>
<dbReference type="InterPro" id="IPR026444">
    <property type="entry name" value="Secre_tail"/>
</dbReference>
<dbReference type="Pfam" id="PF14870">
    <property type="entry name" value="PSII_BNR"/>
    <property type="match status" value="1"/>
</dbReference>
<evidence type="ECO:0000256" key="2">
    <source>
        <dbReference type="ARBA" id="ARBA00023276"/>
    </source>
</evidence>
<dbReference type="EMBL" id="JABKAU010000050">
    <property type="protein sequence ID" value="NVO33137.1"/>
    <property type="molecule type" value="Genomic_DNA"/>
</dbReference>
<reference evidence="6 7" key="1">
    <citation type="submission" date="2020-05" db="EMBL/GenBank/DDBJ databases">
        <title>Hymenobacter terrestris sp. nov. and Hymenobacter lapidiphilus sp. nov., isolated from regoliths in Antarctica.</title>
        <authorList>
            <person name="Sedlacek I."/>
            <person name="Pantucek R."/>
            <person name="Zeman M."/>
            <person name="Holochova P."/>
            <person name="Kralova S."/>
            <person name="Stankova E."/>
            <person name="Sedo O."/>
            <person name="Micenkova L."/>
            <person name="Svec P."/>
            <person name="Gupta V."/>
            <person name="Sood U."/>
            <person name="Korpole U.S."/>
            <person name="Lal R."/>
        </authorList>
    </citation>
    <scope>NUCLEOTIDE SEQUENCE [LARGE SCALE GENOMIC DNA]</scope>
    <source>
        <strain evidence="6 7">P5342</strain>
    </source>
</reference>
<accession>A0A7Y7PT04</accession>
<dbReference type="InterPro" id="IPR015943">
    <property type="entry name" value="WD40/YVTN_repeat-like_dom_sf"/>
</dbReference>
<feature type="chain" id="PRO_5030889251" evidence="3">
    <location>
        <begin position="24"/>
        <end position="409"/>
    </location>
</feature>
<dbReference type="GO" id="GO:0015979">
    <property type="term" value="P:photosynthesis"/>
    <property type="evidence" value="ECO:0007669"/>
    <property type="project" value="UniProtKB-KW"/>
</dbReference>